<gene>
    <name evidence="2" type="ORF">INP51_00370</name>
</gene>
<dbReference type="KEGG" id="bliq:INP51_00370"/>
<dbReference type="AlphaFoldDB" id="A0A7M2RGL5"/>
<dbReference type="Gene3D" id="3.30.2320.30">
    <property type="entry name" value="ATP synthase, E subunit, C-terminal"/>
    <property type="match status" value="1"/>
</dbReference>
<reference evidence="2 3" key="1">
    <citation type="submission" date="2020-10" db="EMBL/GenBank/DDBJ databases">
        <title>Blautia liquoris sp.nov., isolated from the mud in a fermentation cellar used for the production of Chinese strong-flavoured liquor.</title>
        <authorList>
            <person name="Lu L."/>
        </authorList>
    </citation>
    <scope>NUCLEOTIDE SEQUENCE [LARGE SCALE GENOMIC DNA]</scope>
    <source>
        <strain evidence="2 3">LZLJ-3</strain>
    </source>
</reference>
<dbReference type="RefSeq" id="WP_193735795.1">
    <property type="nucleotide sequence ID" value="NZ_CP063304.1"/>
</dbReference>
<proteinExistence type="predicted"/>
<evidence type="ECO:0000313" key="3">
    <source>
        <dbReference type="Proteomes" id="UP000593601"/>
    </source>
</evidence>
<name>A0A7M2RGL5_9FIRM</name>
<protein>
    <submittedName>
        <fullName evidence="2">V-type ATP synthase subunit E</fullName>
    </submittedName>
</protein>
<dbReference type="Proteomes" id="UP000593601">
    <property type="component" value="Chromosome"/>
</dbReference>
<evidence type="ECO:0000256" key="1">
    <source>
        <dbReference type="SAM" id="Coils"/>
    </source>
</evidence>
<dbReference type="SUPFAM" id="SSF160527">
    <property type="entry name" value="V-type ATPase subunit E-like"/>
    <property type="match status" value="1"/>
</dbReference>
<accession>A0A7M2RGL5</accession>
<keyword evidence="1" id="KW-0175">Coiled coil</keyword>
<sequence length="195" mass="22375">MTVEEKLQSFYDSSIDSAQSQARAMIEEHKAALDKIFDEHKETMQRQAAAELKAEKEKSKRELNKRLSAEQLGIKRTLSKKETELKNKLFREVSDKLQNFMDSQEYPVYLERKIREACTFAGSDPLVIYINSSDAQLRDQLEQKTGTKLTISEEDFKGGIRAVIKEKHILIDDSFITLLSDEKDSFIFHGGAAHE</sequence>
<dbReference type="EMBL" id="CP063304">
    <property type="protein sequence ID" value="QOV19475.1"/>
    <property type="molecule type" value="Genomic_DNA"/>
</dbReference>
<feature type="coiled-coil region" evidence="1">
    <location>
        <begin position="15"/>
        <end position="69"/>
    </location>
</feature>
<organism evidence="2 3">
    <name type="scientific">Blautia liquoris</name>
    <dbReference type="NCBI Taxonomy" id="2779518"/>
    <lineage>
        <taxon>Bacteria</taxon>
        <taxon>Bacillati</taxon>
        <taxon>Bacillota</taxon>
        <taxon>Clostridia</taxon>
        <taxon>Lachnospirales</taxon>
        <taxon>Lachnospiraceae</taxon>
        <taxon>Blautia</taxon>
    </lineage>
</organism>
<dbReference type="InterPro" id="IPR038495">
    <property type="entry name" value="ATPase_E_C"/>
</dbReference>
<keyword evidence="3" id="KW-1185">Reference proteome</keyword>
<evidence type="ECO:0000313" key="2">
    <source>
        <dbReference type="EMBL" id="QOV19475.1"/>
    </source>
</evidence>